<dbReference type="InterPro" id="IPR006869">
    <property type="entry name" value="DUF547"/>
</dbReference>
<dbReference type="Pfam" id="PF04784">
    <property type="entry name" value="DUF547"/>
    <property type="match status" value="1"/>
</dbReference>
<dbReference type="InterPro" id="IPR036390">
    <property type="entry name" value="WH_DNA-bd_sf"/>
</dbReference>
<feature type="domain" description="DUF547" evidence="2">
    <location>
        <begin position="263"/>
        <end position="385"/>
    </location>
</feature>
<evidence type="ECO:0000313" key="3">
    <source>
        <dbReference type="Proteomes" id="UP000887560"/>
    </source>
</evidence>
<dbReference type="GO" id="GO:0035556">
    <property type="term" value="P:intracellular signal transduction"/>
    <property type="evidence" value="ECO:0007669"/>
    <property type="project" value="InterPro"/>
</dbReference>
<evidence type="ECO:0000313" key="4">
    <source>
        <dbReference type="WBParaSite" id="scf7180000421313.g6641"/>
    </source>
</evidence>
<name>A0A915NRY0_9BILA</name>
<reference evidence="4" key="1">
    <citation type="submission" date="2022-11" db="UniProtKB">
        <authorList>
            <consortium name="WormBaseParasite"/>
        </authorList>
    </citation>
    <scope>IDENTIFICATION</scope>
</reference>
<dbReference type="Proteomes" id="UP000887560">
    <property type="component" value="Unplaced"/>
</dbReference>
<evidence type="ECO:0000259" key="1">
    <source>
        <dbReference type="Pfam" id="PF00610"/>
    </source>
</evidence>
<dbReference type="Gene3D" id="1.10.10.10">
    <property type="entry name" value="Winged helix-like DNA-binding domain superfamily/Winged helix DNA-binding domain"/>
    <property type="match status" value="1"/>
</dbReference>
<dbReference type="CDD" id="cd04371">
    <property type="entry name" value="DEP"/>
    <property type="match status" value="1"/>
</dbReference>
<feature type="domain" description="DEP" evidence="1">
    <location>
        <begin position="76"/>
        <end position="130"/>
    </location>
</feature>
<organism evidence="3 4">
    <name type="scientific">Meloidogyne floridensis</name>
    <dbReference type="NCBI Taxonomy" id="298350"/>
    <lineage>
        <taxon>Eukaryota</taxon>
        <taxon>Metazoa</taxon>
        <taxon>Ecdysozoa</taxon>
        <taxon>Nematoda</taxon>
        <taxon>Chromadorea</taxon>
        <taxon>Rhabditida</taxon>
        <taxon>Tylenchina</taxon>
        <taxon>Tylenchomorpha</taxon>
        <taxon>Tylenchoidea</taxon>
        <taxon>Meloidogynidae</taxon>
        <taxon>Meloidogyninae</taxon>
        <taxon>Meloidogyne</taxon>
    </lineage>
</organism>
<dbReference type="WBParaSite" id="scf7180000421313.g6641">
    <property type="protein sequence ID" value="scf7180000421313.g6641"/>
    <property type="gene ID" value="scf7180000421313.g6641"/>
</dbReference>
<keyword evidence="3" id="KW-1185">Reference proteome</keyword>
<dbReference type="InterPro" id="IPR000591">
    <property type="entry name" value="DEP_dom"/>
</dbReference>
<dbReference type="SUPFAM" id="SSF46785">
    <property type="entry name" value="Winged helix' DNA-binding domain"/>
    <property type="match status" value="1"/>
</dbReference>
<dbReference type="InterPro" id="IPR036388">
    <property type="entry name" value="WH-like_DNA-bd_sf"/>
</dbReference>
<dbReference type="PANTHER" id="PTHR46361">
    <property type="entry name" value="ELECTRON CARRIER/ PROTEIN DISULFIDE OXIDOREDUCTASE"/>
    <property type="match status" value="1"/>
</dbReference>
<dbReference type="PANTHER" id="PTHR46361:SF5">
    <property type="entry name" value="DEP DOMAIN-CONTAINING PROTEIN"/>
    <property type="match status" value="1"/>
</dbReference>
<dbReference type="Pfam" id="PF00610">
    <property type="entry name" value="DEP"/>
    <property type="match status" value="1"/>
</dbReference>
<sequence length="386" mass="45728">MKDKEENIVVASTPIHQQNQNNNNNRLTRLPSIRLRRETESEESRTRKKELEIFAQKIRRAGLIREHQTWTLSQGIIIYKEAFKGEDFVTWIMRDQKIYRSEAIQKGQYLLDENVIELMEQKRSGSFDNTSPVPMIDEQQMKENNRETMTSRRSMTTLPEMGRSFSTERYYKLVDGESDQKLPLNMIHDENEDINNFEVEDKPKINVKEFNKRFISVIDKIYERILSENKRTVHLDLLDDFEPFQTEYASLAQEIAYLNLIEANEQERLAIFINIYNIMLIHISYKYGLPGTIWQRRKYLYFTYYNIGGHLYSLQSIFNGILRGNHTGLGMLWKPFGEQDYRNKFIIRGGEPLVHFGLNNYTRSTPPIRTYSIEGIYDELSDNARQ</sequence>
<dbReference type="AlphaFoldDB" id="A0A915NRY0"/>
<protein>
    <submittedName>
        <fullName evidence="4">DUF547 domain-containing protein</fullName>
    </submittedName>
</protein>
<evidence type="ECO:0000259" key="2">
    <source>
        <dbReference type="Pfam" id="PF04784"/>
    </source>
</evidence>
<proteinExistence type="predicted"/>
<accession>A0A915NRY0</accession>